<feature type="transmembrane region" description="Helical" evidence="1">
    <location>
        <begin position="408"/>
        <end position="428"/>
    </location>
</feature>
<feature type="transmembrane region" description="Helical" evidence="1">
    <location>
        <begin position="987"/>
        <end position="1006"/>
    </location>
</feature>
<feature type="transmembrane region" description="Helical" evidence="1">
    <location>
        <begin position="1162"/>
        <end position="1178"/>
    </location>
</feature>
<feature type="transmembrane region" description="Helical" evidence="1">
    <location>
        <begin position="899"/>
        <end position="917"/>
    </location>
</feature>
<feature type="transmembrane region" description="Helical" evidence="1">
    <location>
        <begin position="1110"/>
        <end position="1127"/>
    </location>
</feature>
<dbReference type="AlphaFoldDB" id="A0AAW9QZ12"/>
<evidence type="ECO:0000256" key="1">
    <source>
        <dbReference type="SAM" id="Phobius"/>
    </source>
</evidence>
<name>A0AAW9QZ12_9CHRO</name>
<feature type="transmembrane region" description="Helical" evidence="1">
    <location>
        <begin position="790"/>
        <end position="808"/>
    </location>
</feature>
<feature type="transmembrane region" description="Helical" evidence="1">
    <location>
        <begin position="1209"/>
        <end position="1229"/>
    </location>
</feature>
<gene>
    <name evidence="2" type="ORF">V0288_17870</name>
</gene>
<keyword evidence="1" id="KW-1133">Transmembrane helix</keyword>
<feature type="transmembrane region" description="Helical" evidence="1">
    <location>
        <begin position="573"/>
        <end position="591"/>
    </location>
</feature>
<comment type="caution">
    <text evidence="2">The sequence shown here is derived from an EMBL/GenBank/DDBJ whole genome shotgun (WGS) entry which is preliminary data.</text>
</comment>
<feature type="transmembrane region" description="Helical" evidence="1">
    <location>
        <begin position="867"/>
        <end position="887"/>
    </location>
</feature>
<reference evidence="2 3" key="1">
    <citation type="submission" date="2024-01" db="EMBL/GenBank/DDBJ databases">
        <title>Genomic insights into the taxonomy and metabolism of the cyanobacterium Pannus brasiliensis CCIBt3594.</title>
        <authorList>
            <person name="Machado M."/>
            <person name="Botero N.B."/>
            <person name="Andreote A.P.D."/>
            <person name="Feitosa A.M.T."/>
            <person name="Popin R."/>
            <person name="Sivonen K."/>
            <person name="Fiore M.F."/>
        </authorList>
    </citation>
    <scope>NUCLEOTIDE SEQUENCE [LARGE SCALE GENOMIC DNA]</scope>
    <source>
        <strain evidence="2 3">CCIBt3594</strain>
    </source>
</reference>
<feature type="transmembrane region" description="Helical" evidence="1">
    <location>
        <begin position="1183"/>
        <end position="1203"/>
    </location>
</feature>
<feature type="transmembrane region" description="Helical" evidence="1">
    <location>
        <begin position="963"/>
        <end position="980"/>
    </location>
</feature>
<feature type="transmembrane region" description="Helical" evidence="1">
    <location>
        <begin position="1050"/>
        <end position="1077"/>
    </location>
</feature>
<evidence type="ECO:0000313" key="2">
    <source>
        <dbReference type="EMBL" id="MEG3438998.1"/>
    </source>
</evidence>
<accession>A0AAW9QZ12</accession>
<dbReference type="Proteomes" id="UP001328733">
    <property type="component" value="Unassembled WGS sequence"/>
</dbReference>
<feature type="transmembrane region" description="Helical" evidence="1">
    <location>
        <begin position="216"/>
        <end position="233"/>
    </location>
</feature>
<feature type="transmembrane region" description="Helical" evidence="1">
    <location>
        <begin position="106"/>
        <end position="127"/>
    </location>
</feature>
<feature type="transmembrane region" description="Helical" evidence="1">
    <location>
        <begin position="766"/>
        <end position="784"/>
    </location>
</feature>
<feature type="transmembrane region" description="Helical" evidence="1">
    <location>
        <begin position="1012"/>
        <end position="1029"/>
    </location>
</feature>
<protein>
    <recommendedName>
        <fullName evidence="4">DUF2157 domain-containing protein</fullName>
    </recommendedName>
</protein>
<evidence type="ECO:0008006" key="4">
    <source>
        <dbReference type="Google" id="ProtNLM"/>
    </source>
</evidence>
<feature type="transmembrane region" description="Helical" evidence="1">
    <location>
        <begin position="440"/>
        <end position="457"/>
    </location>
</feature>
<feature type="transmembrane region" description="Helical" evidence="1">
    <location>
        <begin position="489"/>
        <end position="510"/>
    </location>
</feature>
<keyword evidence="1" id="KW-0812">Transmembrane</keyword>
<feature type="transmembrane region" description="Helical" evidence="1">
    <location>
        <begin position="546"/>
        <end position="567"/>
    </location>
</feature>
<feature type="transmembrane region" description="Helical" evidence="1">
    <location>
        <begin position="187"/>
        <end position="209"/>
    </location>
</feature>
<feature type="transmembrane region" description="Helical" evidence="1">
    <location>
        <begin position="676"/>
        <end position="696"/>
    </location>
</feature>
<keyword evidence="1" id="KW-0472">Membrane</keyword>
<evidence type="ECO:0000313" key="3">
    <source>
        <dbReference type="Proteomes" id="UP001328733"/>
    </source>
</evidence>
<feature type="transmembrane region" description="Helical" evidence="1">
    <location>
        <begin position="271"/>
        <end position="289"/>
    </location>
</feature>
<proteinExistence type="predicted"/>
<feature type="transmembrane region" description="Helical" evidence="1">
    <location>
        <begin position="133"/>
        <end position="153"/>
    </location>
</feature>
<sequence>MNPDRPPSPELFSLSIDLSHPNLLAGFDHWLALGLLDDEQVKYVARWYLSCQIPTPEPAIDYPVIENTFPREEEALIPRSVSRQEKVRRLVTNAWESFREELSVRWLLFLGIFLVVLSSAVLAGTQWQNISRSTQYIILWSYTVIFWSIGFFLKRQANLQLTSQTLQIISLFLIPVNFWAIDTFGLWSSGTGLVVTVIATVSLLGILYFQSRSSLPILYTFGFLGLSLLQWGWGIDRFSIVAIYSGVILTGILLVFIVPRQEISRSVLGKSLLLYGGTILLIRGGFIDGLPREDLGLVIGIWGWIFPYYTSGETSAFIRSILEAIAVLFLSLGWGFTVLADFPLSATIISLFALHFFWKRLSRAWWTGDVISLFLVGLQLWFRIENLIPATIRESFVNNWVRITGDSIYSNTFYGITYFPYLVLWVLFSRWLYRRERLNLARIAEYLALVLGIFLTLNSISNPVARSINLSLSTATLLYTLFPQPIRVRLLYFTHSIALFTIASIVDTVFPNLDASGWSIVFLTLMAIEWIASMSRIPAVLAKSNWYFGFILASIAYLFLLPANASITPNPRSIAWLLTPIMLTVVAVKSPENRRREAAVFSSIALLIAQTLTLWQPETRIIGLGISVVLMLGNSFYLHQRFATRLHIGFILATIFVTLWQYGFQSETFAGLLLSPNWILANAEILSGLWLTGLAVRARRDSLFPLYADSIHEWGIFLCLGNLGILTLHLTLVVIGLFTPNRQVIASGFLLGTSLLFYSRNRLDNFAVWVVMWLGEIIAAESVLWTRRDFLLVSGINLLLGFAVLAITRPLLPRFPSVPAVKFAPLLFAGMAIFWRWGDWNAYTGLIILGASAIGFGVSLSLQNGQILGYLSLIGITAAIYECILYQASLQTGGNVSDLYLILSRVTVAIAFGYRLLVRWCRQKGRESLFSLSLPGLTAIAHGHWFVAVLWKFVGIPEYHPNPLFFAFSLVIAAYPILQGRNRPQGWWVYLGVADLYSTAIVARLFGPELEGFDPFFGAISCIFAFAFYEAPWERWGWRSDIWRNIAIGIPLLTAFLTFIPISYFSILLIAVFYAWIALRPGKIRWSYLSVAFANWGIFRFFIREDLTDVLFYAVLTGLSLLYIAQVDPFLRSRRVAKHYWRVAGSGLICVTAVLFHQETGGWIPAAIALATIVIGLGTRIRAFLFVGTSAFLLTVAYQLIVLGFEYSVLKWLIGLIVGILIISIAAIFERLKEQVIALWQNVLEQLRQWE</sequence>
<feature type="transmembrane region" description="Helical" evidence="1">
    <location>
        <begin position="621"/>
        <end position="639"/>
    </location>
</feature>
<feature type="transmembrane region" description="Helical" evidence="1">
    <location>
        <begin position="342"/>
        <end position="358"/>
    </location>
</feature>
<feature type="transmembrane region" description="Helical" evidence="1">
    <location>
        <begin position="646"/>
        <end position="664"/>
    </location>
</feature>
<organism evidence="2 3">
    <name type="scientific">Pannus brasiliensis CCIBt3594</name>
    <dbReference type="NCBI Taxonomy" id="1427578"/>
    <lineage>
        <taxon>Bacteria</taxon>
        <taxon>Bacillati</taxon>
        <taxon>Cyanobacteriota</taxon>
        <taxon>Cyanophyceae</taxon>
        <taxon>Oscillatoriophycideae</taxon>
        <taxon>Chroococcales</taxon>
        <taxon>Microcystaceae</taxon>
        <taxon>Pannus</taxon>
    </lineage>
</organism>
<feature type="transmembrane region" description="Helical" evidence="1">
    <location>
        <begin position="598"/>
        <end position="615"/>
    </location>
</feature>
<feature type="transmembrane region" description="Helical" evidence="1">
    <location>
        <begin position="516"/>
        <end position="534"/>
    </location>
</feature>
<dbReference type="EMBL" id="JBAFSM010000038">
    <property type="protein sequence ID" value="MEG3438998.1"/>
    <property type="molecule type" value="Genomic_DNA"/>
</dbReference>
<feature type="transmembrane region" description="Helical" evidence="1">
    <location>
        <begin position="843"/>
        <end position="860"/>
    </location>
</feature>
<keyword evidence="3" id="KW-1185">Reference proteome</keyword>
<feature type="transmembrane region" description="Helical" evidence="1">
    <location>
        <begin position="716"/>
        <end position="738"/>
    </location>
</feature>
<feature type="transmembrane region" description="Helical" evidence="1">
    <location>
        <begin position="929"/>
        <end position="951"/>
    </location>
</feature>
<feature type="transmembrane region" description="Helical" evidence="1">
    <location>
        <begin position="370"/>
        <end position="388"/>
    </location>
</feature>
<dbReference type="RefSeq" id="WP_332866482.1">
    <property type="nucleotide sequence ID" value="NZ_JBAFSM010000038.1"/>
</dbReference>
<feature type="transmembrane region" description="Helical" evidence="1">
    <location>
        <begin position="239"/>
        <end position="259"/>
    </location>
</feature>
<feature type="transmembrane region" description="Helical" evidence="1">
    <location>
        <begin position="463"/>
        <end position="482"/>
    </location>
</feature>